<sequence>MKSIDLTTYDNKLLKIVSFACLLFGSTSFAQENDSIKVTSNEAEQVVKDLNWQLPVATHSLPIKDYTHTGIYLSHQNNQFARKQTAEETNRYGFLSEGLYTTENGFRIFGMIDLQKFNEKNLSWNLSDERTDEQQVLSPQYFYVPRAADWDNQQYLIRGGVSKNFGNLTLAAKAELNVNKMARKLDPRPEIKNNKLVGEIQVGYEIFDGHQIFVLGAYGRKDKDYSLKYKGRNQDVEENSSTYLRYMAGYGREINNPLRNKIDNEKTIYEYFTRNIISKIGGGYQFSSDNTKLILGYNYQENQQRMYDSKTKEDKFFIYVWDINEHFAYANFMTKFDNNTINARLDFSRKDGENYDVSIGGMNYQNRLQNLNLDVNLANRDLTKMNYFLGFKTSYNQNKYYDALAIYDMKIKSLDVGIYGNKDLMLNNNSKLNVGLAFNYYALLDSYFDYTKMTGVNEDTFYNNVAAYDYAYNTTNHFDASTSIRYILPVKNNKTIELYTQLKGIFATNKSNFTEINTDNTYLMNFGIQLNY</sequence>
<protein>
    <recommendedName>
        <fullName evidence="2">DUF6850 domain-containing protein</fullName>
    </recommendedName>
</protein>
<evidence type="ECO:0000313" key="3">
    <source>
        <dbReference type="EMBL" id="STD58642.1"/>
    </source>
</evidence>
<dbReference type="AlphaFoldDB" id="A0A376GGY9"/>
<name>A0A376GGY9_9FLAO</name>
<evidence type="ECO:0000256" key="1">
    <source>
        <dbReference type="SAM" id="SignalP"/>
    </source>
</evidence>
<dbReference type="Pfam" id="PF21012">
    <property type="entry name" value="DUF6850"/>
    <property type="match status" value="1"/>
</dbReference>
<dbReference type="EMBL" id="UFXS01000001">
    <property type="protein sequence ID" value="STD58642.1"/>
    <property type="molecule type" value="Genomic_DNA"/>
</dbReference>
<feature type="domain" description="DUF6850" evidence="2">
    <location>
        <begin position="55"/>
        <end position="532"/>
    </location>
</feature>
<evidence type="ECO:0000259" key="2">
    <source>
        <dbReference type="Pfam" id="PF21012"/>
    </source>
</evidence>
<dbReference type="RefSeq" id="WP_115000543.1">
    <property type="nucleotide sequence ID" value="NZ_UFXS01000001.1"/>
</dbReference>
<gene>
    <name evidence="3" type="ORF">NCTC13456_02266</name>
</gene>
<accession>A0A376GGY9</accession>
<feature type="chain" id="PRO_5016747165" description="DUF6850 domain-containing protein" evidence="1">
    <location>
        <begin position="31"/>
        <end position="532"/>
    </location>
</feature>
<feature type="signal peptide" evidence="1">
    <location>
        <begin position="1"/>
        <end position="30"/>
    </location>
</feature>
<dbReference type="InterPro" id="IPR049236">
    <property type="entry name" value="DUF6850"/>
</dbReference>
<dbReference type="STRING" id="343874.GCA_000805695_00384"/>
<proteinExistence type="predicted"/>
<dbReference type="Proteomes" id="UP000254737">
    <property type="component" value="Unassembled WGS sequence"/>
</dbReference>
<reference evidence="3 4" key="1">
    <citation type="submission" date="2018-06" db="EMBL/GenBank/DDBJ databases">
        <authorList>
            <consortium name="Pathogen Informatics"/>
            <person name="Doyle S."/>
        </authorList>
    </citation>
    <scope>NUCLEOTIDE SEQUENCE [LARGE SCALE GENOMIC DNA]</scope>
    <source>
        <strain evidence="3 4">NCTC13456</strain>
    </source>
</reference>
<evidence type="ECO:0000313" key="4">
    <source>
        <dbReference type="Proteomes" id="UP000254737"/>
    </source>
</evidence>
<organism evidence="3 4">
    <name type="scientific">Empedobacter falsenii</name>
    <dbReference type="NCBI Taxonomy" id="343874"/>
    <lineage>
        <taxon>Bacteria</taxon>
        <taxon>Pseudomonadati</taxon>
        <taxon>Bacteroidota</taxon>
        <taxon>Flavobacteriia</taxon>
        <taxon>Flavobacteriales</taxon>
        <taxon>Weeksellaceae</taxon>
        <taxon>Empedobacter</taxon>
    </lineage>
</organism>
<keyword evidence="1" id="KW-0732">Signal</keyword>